<protein>
    <recommendedName>
        <fullName evidence="5">Lipoprotein</fullName>
    </recommendedName>
</protein>
<organism evidence="3 4">
    <name type="scientific">Caballeronia telluris</name>
    <dbReference type="NCBI Taxonomy" id="326475"/>
    <lineage>
        <taxon>Bacteria</taxon>
        <taxon>Pseudomonadati</taxon>
        <taxon>Pseudomonadota</taxon>
        <taxon>Betaproteobacteria</taxon>
        <taxon>Burkholderiales</taxon>
        <taxon>Burkholderiaceae</taxon>
        <taxon>Caballeronia</taxon>
    </lineage>
</organism>
<evidence type="ECO:0008006" key="5">
    <source>
        <dbReference type="Google" id="ProtNLM"/>
    </source>
</evidence>
<evidence type="ECO:0000256" key="2">
    <source>
        <dbReference type="SAM" id="SignalP"/>
    </source>
</evidence>
<dbReference type="EMBL" id="FCNZ02000070">
    <property type="protein sequence ID" value="SAL80506.1"/>
    <property type="molecule type" value="Genomic_DNA"/>
</dbReference>
<feature type="compositionally biased region" description="Basic residues" evidence="1">
    <location>
        <begin position="243"/>
        <end position="255"/>
    </location>
</feature>
<reference evidence="3" key="1">
    <citation type="submission" date="2016-01" db="EMBL/GenBank/DDBJ databases">
        <authorList>
            <person name="Peeters Charlotte."/>
        </authorList>
    </citation>
    <scope>NUCLEOTIDE SEQUENCE</scope>
    <source>
        <strain evidence="3">LMG 22936</strain>
    </source>
</reference>
<dbReference type="Gene3D" id="3.40.50.1000">
    <property type="entry name" value="HAD superfamily/HAD-like"/>
    <property type="match status" value="1"/>
</dbReference>
<proteinExistence type="predicted"/>
<dbReference type="PROSITE" id="PS51257">
    <property type="entry name" value="PROKAR_LIPOPROTEIN"/>
    <property type="match status" value="1"/>
</dbReference>
<keyword evidence="4" id="KW-1185">Reference proteome</keyword>
<evidence type="ECO:0000313" key="4">
    <source>
        <dbReference type="Proteomes" id="UP000054717"/>
    </source>
</evidence>
<gene>
    <name evidence="3" type="ORF">AWB66_06262</name>
</gene>
<feature type="chain" id="PRO_5011117779" description="Lipoprotein" evidence="2">
    <location>
        <begin position="33"/>
        <end position="297"/>
    </location>
</feature>
<evidence type="ECO:0000313" key="3">
    <source>
        <dbReference type="EMBL" id="SAL80506.1"/>
    </source>
</evidence>
<dbReference type="InterPro" id="IPR023214">
    <property type="entry name" value="HAD_sf"/>
</dbReference>
<evidence type="ECO:0000256" key="1">
    <source>
        <dbReference type="SAM" id="MobiDB-lite"/>
    </source>
</evidence>
<sequence>MTRLINVAGGLCACLVLMSALGGCGATAPAQAVTQPGAFTNDVLPSWNDTAQKKAIVDFVRRRRPSAAPTSCRRQTGLPFLTTIARYGWKPAYCSSCLRSRGFRPRRPSIPEWRSQEPYRSALAGDMAGVFAENGEANAMRLIVATHAGMSADQFATQARDWLASARHKRFDRTYPQLVYQPMLEVLTYIRANGFKAFIVSGGGVEFYARIRRSSVWHPAGAGRRQQHPVSVHRSRWPTDAHAHRKGRKRRRRPRLNQFRQSKGWTAGADASVAVVKVRATARSTRRPRRRRFKSSP</sequence>
<feature type="compositionally biased region" description="Basic residues" evidence="1">
    <location>
        <begin position="225"/>
        <end position="236"/>
    </location>
</feature>
<name>A0A158KH84_9BURK</name>
<dbReference type="STRING" id="326475.AWB66_06262"/>
<dbReference type="AlphaFoldDB" id="A0A158KH84"/>
<comment type="caution">
    <text evidence="3">The sequence shown here is derived from an EMBL/GenBank/DDBJ whole genome shotgun (WGS) entry which is preliminary data.</text>
</comment>
<accession>A0A158KH84</accession>
<feature type="region of interest" description="Disordered" evidence="1">
    <location>
        <begin position="219"/>
        <end position="263"/>
    </location>
</feature>
<keyword evidence="2" id="KW-0732">Signal</keyword>
<dbReference type="Proteomes" id="UP000054717">
    <property type="component" value="Unassembled WGS sequence"/>
</dbReference>
<feature type="signal peptide" evidence="2">
    <location>
        <begin position="1"/>
        <end position="32"/>
    </location>
</feature>